<evidence type="ECO:0000256" key="7">
    <source>
        <dbReference type="HAMAP-Rule" id="MF_01161"/>
    </source>
</evidence>
<dbReference type="CDD" id="cd01992">
    <property type="entry name" value="TilS_N"/>
    <property type="match status" value="1"/>
</dbReference>
<dbReference type="GO" id="GO:0032267">
    <property type="term" value="F:tRNA(Ile)-lysidine synthase activity"/>
    <property type="evidence" value="ECO:0007669"/>
    <property type="project" value="UniProtKB-EC"/>
</dbReference>
<dbReference type="Pfam" id="PF01171">
    <property type="entry name" value="ATP_bind_3"/>
    <property type="match status" value="1"/>
</dbReference>
<dbReference type="GO" id="GO:0005737">
    <property type="term" value="C:cytoplasm"/>
    <property type="evidence" value="ECO:0007669"/>
    <property type="project" value="UniProtKB-SubCell"/>
</dbReference>
<comment type="similarity">
    <text evidence="7">Belongs to the tRNA(Ile)-lysidine synthase family.</text>
</comment>
<dbReference type="InterPro" id="IPR015262">
    <property type="entry name" value="tRNA_Ile_lys_synt_subst-bd"/>
</dbReference>
<dbReference type="Gene3D" id="3.40.50.620">
    <property type="entry name" value="HUPs"/>
    <property type="match status" value="1"/>
</dbReference>
<feature type="domain" description="tRNA(Ile)-lysidine/2-thiocytidine synthase N-terminal" evidence="8">
    <location>
        <begin position="45"/>
        <end position="217"/>
    </location>
</feature>
<dbReference type="RefSeq" id="WP_091847493.1">
    <property type="nucleotide sequence ID" value="NZ_FMBL01000001.1"/>
</dbReference>
<dbReference type="GO" id="GO:0006400">
    <property type="term" value="P:tRNA modification"/>
    <property type="evidence" value="ECO:0007669"/>
    <property type="project" value="UniProtKB-UniRule"/>
</dbReference>
<evidence type="ECO:0000256" key="4">
    <source>
        <dbReference type="ARBA" id="ARBA00022741"/>
    </source>
</evidence>
<keyword evidence="11" id="KW-1185">Reference proteome</keyword>
<feature type="domain" description="tRNA(Ile)-lysidine synthase substrate-binding" evidence="9">
    <location>
        <begin position="341"/>
        <end position="403"/>
    </location>
</feature>
<keyword evidence="1 7" id="KW-0963">Cytoplasm</keyword>
<comment type="catalytic activity">
    <reaction evidence="6 7">
        <text>cytidine(34) in tRNA(Ile2) + L-lysine + ATP = lysidine(34) in tRNA(Ile2) + AMP + diphosphate + H(+)</text>
        <dbReference type="Rhea" id="RHEA:43744"/>
        <dbReference type="Rhea" id="RHEA-COMP:10625"/>
        <dbReference type="Rhea" id="RHEA-COMP:10670"/>
        <dbReference type="ChEBI" id="CHEBI:15378"/>
        <dbReference type="ChEBI" id="CHEBI:30616"/>
        <dbReference type="ChEBI" id="CHEBI:32551"/>
        <dbReference type="ChEBI" id="CHEBI:33019"/>
        <dbReference type="ChEBI" id="CHEBI:82748"/>
        <dbReference type="ChEBI" id="CHEBI:83665"/>
        <dbReference type="ChEBI" id="CHEBI:456215"/>
        <dbReference type="EC" id="6.3.4.19"/>
    </reaction>
</comment>
<gene>
    <name evidence="7" type="primary">tilS</name>
    <name evidence="10" type="ORF">GA0061077_0720</name>
</gene>
<keyword evidence="4 7" id="KW-0547">Nucleotide-binding</keyword>
<dbReference type="InterPro" id="IPR014729">
    <property type="entry name" value="Rossmann-like_a/b/a_fold"/>
</dbReference>
<dbReference type="Gene3D" id="1.20.59.20">
    <property type="match status" value="1"/>
</dbReference>
<name>A0A1C4H3R5_9BIFI</name>
<dbReference type="HAMAP" id="MF_01161">
    <property type="entry name" value="tRNA_Ile_lys_synt"/>
    <property type="match status" value="1"/>
</dbReference>
<evidence type="ECO:0000259" key="9">
    <source>
        <dbReference type="Pfam" id="PF09179"/>
    </source>
</evidence>
<evidence type="ECO:0000256" key="1">
    <source>
        <dbReference type="ARBA" id="ARBA00022490"/>
    </source>
</evidence>
<dbReference type="InterPro" id="IPR012795">
    <property type="entry name" value="tRNA_Ile_lys_synt_N"/>
</dbReference>
<feature type="binding site" evidence="7">
    <location>
        <begin position="50"/>
        <end position="55"/>
    </location>
    <ligand>
        <name>ATP</name>
        <dbReference type="ChEBI" id="CHEBI:30616"/>
    </ligand>
</feature>
<keyword evidence="2 7" id="KW-0436">Ligase</keyword>
<dbReference type="Proteomes" id="UP000242610">
    <property type="component" value="Unassembled WGS sequence"/>
</dbReference>
<evidence type="ECO:0000313" key="10">
    <source>
        <dbReference type="EMBL" id="SCC79423.1"/>
    </source>
</evidence>
<keyword evidence="5 7" id="KW-0067">ATP-binding</keyword>
<dbReference type="AlphaFoldDB" id="A0A1C4H3R5"/>
<evidence type="ECO:0000256" key="6">
    <source>
        <dbReference type="ARBA" id="ARBA00048539"/>
    </source>
</evidence>
<protein>
    <recommendedName>
        <fullName evidence="7">tRNA(Ile)-lysidine synthase</fullName>
        <ecNumber evidence="7">6.3.4.19</ecNumber>
    </recommendedName>
    <alternativeName>
        <fullName evidence="7">tRNA(Ile)-2-lysyl-cytidine synthase</fullName>
    </alternativeName>
    <alternativeName>
        <fullName evidence="7">tRNA(Ile)-lysidine synthetase</fullName>
    </alternativeName>
</protein>
<evidence type="ECO:0000313" key="11">
    <source>
        <dbReference type="Proteomes" id="UP000242610"/>
    </source>
</evidence>
<reference evidence="11" key="1">
    <citation type="submission" date="2016-08" db="EMBL/GenBank/DDBJ databases">
        <authorList>
            <person name="Varghese N."/>
            <person name="Submissions Spin"/>
        </authorList>
    </citation>
    <scope>NUCLEOTIDE SEQUENCE [LARGE SCALE GENOMIC DNA]</scope>
    <source>
        <strain evidence="11">R-52791</strain>
    </source>
</reference>
<dbReference type="InterPro" id="IPR012094">
    <property type="entry name" value="tRNA_Ile_lys_synt"/>
</dbReference>
<dbReference type="PANTHER" id="PTHR43033:SF1">
    <property type="entry name" value="TRNA(ILE)-LYSIDINE SYNTHASE-RELATED"/>
    <property type="match status" value="1"/>
</dbReference>
<dbReference type="InterPro" id="IPR011063">
    <property type="entry name" value="TilS/TtcA_N"/>
</dbReference>
<comment type="subcellular location">
    <subcellularLocation>
        <location evidence="7">Cytoplasm</location>
    </subcellularLocation>
</comment>
<accession>A0A1C4H3R5</accession>
<dbReference type="EC" id="6.3.4.19" evidence="7"/>
<dbReference type="PANTHER" id="PTHR43033">
    <property type="entry name" value="TRNA(ILE)-LYSIDINE SYNTHASE-RELATED"/>
    <property type="match status" value="1"/>
</dbReference>
<evidence type="ECO:0000256" key="5">
    <source>
        <dbReference type="ARBA" id="ARBA00022840"/>
    </source>
</evidence>
<sequence>MVYSATVKKAIGDVRNSLAGIGIVRQHSRFAGHGVHTPDANAPTVLVACSGGRDSMALAAVSQIVSGMLGIHCGAVIIDHRLQDGSEQVSKDAADRCTALGLGPVIVRSIDVKGAHDGHSAEDMARQARYEAIINVARQIGHVTVLLAHTRDDQAETVAMDLMRSSGIEALCGMPAAFVQGGVCFDRPFLDLTRAQTTAICRELGIAWWDDPTNGDTEPADQSLPANYPLRSRVRHTLMPYLSSFFGGDFSAHLAQGAGIARVDRDFLEASTDDWYRKIVCWNEAEGLRDQRGRNADVAADTRSMSDQGLQSFGSDCKSEVGCGERADAEVYTHLDRTLILRVKPLAQAHSAIRRRVIARVLAQLGLSFTSRHVLSIETLVTHWHGQGFVSLPSGYSANRQRDVIHLCKNR</sequence>
<comment type="domain">
    <text evidence="7">The N-terminal region contains the highly conserved SGGXDS motif, predicted to be a P-loop motif involved in ATP binding.</text>
</comment>
<keyword evidence="3 7" id="KW-0819">tRNA processing</keyword>
<comment type="function">
    <text evidence="7">Ligates lysine onto the cytidine present at position 34 of the AUA codon-specific tRNA(Ile) that contains the anticodon CAU, in an ATP-dependent manner. Cytidine is converted to lysidine, thus changing the amino acid specificity of the tRNA from methionine to isoleucine.</text>
</comment>
<evidence type="ECO:0000259" key="8">
    <source>
        <dbReference type="Pfam" id="PF01171"/>
    </source>
</evidence>
<dbReference type="SUPFAM" id="SSF82829">
    <property type="entry name" value="MesJ substrate recognition domain-like"/>
    <property type="match status" value="1"/>
</dbReference>
<evidence type="ECO:0000256" key="3">
    <source>
        <dbReference type="ARBA" id="ARBA00022694"/>
    </source>
</evidence>
<evidence type="ECO:0000256" key="2">
    <source>
        <dbReference type="ARBA" id="ARBA00022598"/>
    </source>
</evidence>
<dbReference type="Pfam" id="PF09179">
    <property type="entry name" value="TilS"/>
    <property type="match status" value="1"/>
</dbReference>
<dbReference type="OrthoDB" id="5244702at2"/>
<dbReference type="SUPFAM" id="SSF52402">
    <property type="entry name" value="Adenine nucleotide alpha hydrolases-like"/>
    <property type="match status" value="1"/>
</dbReference>
<dbReference type="EMBL" id="FMBL01000001">
    <property type="protein sequence ID" value="SCC79423.1"/>
    <property type="molecule type" value="Genomic_DNA"/>
</dbReference>
<organism evidence="10 11">
    <name type="scientific">Bifidobacterium commune</name>
    <dbReference type="NCBI Taxonomy" id="1505727"/>
    <lineage>
        <taxon>Bacteria</taxon>
        <taxon>Bacillati</taxon>
        <taxon>Actinomycetota</taxon>
        <taxon>Actinomycetes</taxon>
        <taxon>Bifidobacteriales</taxon>
        <taxon>Bifidobacteriaceae</taxon>
        <taxon>Bifidobacterium</taxon>
    </lineage>
</organism>
<proteinExistence type="inferred from homology"/>
<dbReference type="STRING" id="1505727.GA0061077_0720"/>
<dbReference type="NCBIfam" id="TIGR02432">
    <property type="entry name" value="lysidine_TilS_N"/>
    <property type="match status" value="1"/>
</dbReference>
<dbReference type="GO" id="GO:0005524">
    <property type="term" value="F:ATP binding"/>
    <property type="evidence" value="ECO:0007669"/>
    <property type="project" value="UniProtKB-UniRule"/>
</dbReference>